<feature type="region of interest" description="Disordered" evidence="1">
    <location>
        <begin position="1"/>
        <end position="54"/>
    </location>
</feature>
<protein>
    <submittedName>
        <fullName evidence="2">Uncharacterized protein</fullName>
    </submittedName>
</protein>
<keyword evidence="3" id="KW-1185">Reference proteome</keyword>
<evidence type="ECO:0000313" key="2">
    <source>
        <dbReference type="EMBL" id="CAH2073670.1"/>
    </source>
</evidence>
<organism evidence="2 3">
    <name type="scientific">Iphiclides podalirius</name>
    <name type="common">scarce swallowtail</name>
    <dbReference type="NCBI Taxonomy" id="110791"/>
    <lineage>
        <taxon>Eukaryota</taxon>
        <taxon>Metazoa</taxon>
        <taxon>Ecdysozoa</taxon>
        <taxon>Arthropoda</taxon>
        <taxon>Hexapoda</taxon>
        <taxon>Insecta</taxon>
        <taxon>Pterygota</taxon>
        <taxon>Neoptera</taxon>
        <taxon>Endopterygota</taxon>
        <taxon>Lepidoptera</taxon>
        <taxon>Glossata</taxon>
        <taxon>Ditrysia</taxon>
        <taxon>Papilionoidea</taxon>
        <taxon>Papilionidae</taxon>
        <taxon>Papilioninae</taxon>
        <taxon>Iphiclides</taxon>
    </lineage>
</organism>
<feature type="compositionally biased region" description="Basic and acidic residues" evidence="1">
    <location>
        <begin position="170"/>
        <end position="180"/>
    </location>
</feature>
<evidence type="ECO:0000256" key="1">
    <source>
        <dbReference type="SAM" id="MobiDB-lite"/>
    </source>
</evidence>
<feature type="region of interest" description="Disordered" evidence="1">
    <location>
        <begin position="144"/>
        <end position="195"/>
    </location>
</feature>
<feature type="non-terminal residue" evidence="2">
    <location>
        <position position="238"/>
    </location>
</feature>
<evidence type="ECO:0000313" key="3">
    <source>
        <dbReference type="Proteomes" id="UP000837857"/>
    </source>
</evidence>
<feature type="compositionally biased region" description="Polar residues" evidence="1">
    <location>
        <begin position="8"/>
        <end position="52"/>
    </location>
</feature>
<feature type="compositionally biased region" description="Polar residues" evidence="1">
    <location>
        <begin position="152"/>
        <end position="161"/>
    </location>
</feature>
<name>A0ABN8J449_9NEOP</name>
<accession>A0ABN8J449</accession>
<dbReference type="Proteomes" id="UP000837857">
    <property type="component" value="Chromosome 7"/>
</dbReference>
<dbReference type="EMBL" id="OW152819">
    <property type="protein sequence ID" value="CAH2073670.1"/>
    <property type="molecule type" value="Genomic_DNA"/>
</dbReference>
<proteinExistence type="predicted"/>
<reference evidence="2" key="1">
    <citation type="submission" date="2022-03" db="EMBL/GenBank/DDBJ databases">
        <authorList>
            <person name="Martin H S."/>
        </authorList>
    </citation>
    <scope>NUCLEOTIDE SEQUENCE</scope>
</reference>
<sequence>MPRKELNPTPSANRGRSLISTRIQQHQQRKTQNAKSHLPRSYSSPAPQSDVQNKGYVMRSFSSPDPKQVCYRRNSDTLCRSKPDYTKGELDSDLESYELFEESFIDMDAEPDDITFGAYTKNPEIEEPKRVVASLLPGSRIQRISMKPISPRTIQKIQNSRQAKRKHQRDRNENKEETERSSLLMDELQRSPPIETEVLELEREFRDAEQHLDAEIAMATEESDSETVGYLLCLYHSP</sequence>
<gene>
    <name evidence="2" type="ORF">IPOD504_LOCUS15740</name>
</gene>